<accession>A0AAU9XWN4</accession>
<comment type="caution">
    <text evidence="4">The sequence shown here is derived from an EMBL/GenBank/DDBJ whole genome shotgun (WGS) entry which is preliminary data.</text>
</comment>
<dbReference type="InterPro" id="IPR056299">
    <property type="entry name" value="CFAP61_dimer"/>
</dbReference>
<keyword evidence="5" id="KW-1185">Reference proteome</keyword>
<dbReference type="InterPro" id="IPR038884">
    <property type="entry name" value="CFAP61"/>
</dbReference>
<organism evidence="4 5">
    <name type="scientific">Pocillopora meandrina</name>
    <dbReference type="NCBI Taxonomy" id="46732"/>
    <lineage>
        <taxon>Eukaryota</taxon>
        <taxon>Metazoa</taxon>
        <taxon>Cnidaria</taxon>
        <taxon>Anthozoa</taxon>
        <taxon>Hexacorallia</taxon>
        <taxon>Scleractinia</taxon>
        <taxon>Astrocoeniina</taxon>
        <taxon>Pocilloporidae</taxon>
        <taxon>Pocillopora</taxon>
    </lineage>
</organism>
<dbReference type="PANTHER" id="PTHR21178">
    <property type="entry name" value="CILIA- AND FLAGELLA-ASSOCIATED PROTEIN 61"/>
    <property type="match status" value="1"/>
</dbReference>
<dbReference type="Gene3D" id="3.50.50.60">
    <property type="entry name" value="FAD/NAD(P)-binding domain"/>
    <property type="match status" value="2"/>
</dbReference>
<sequence>MTSNSSQEVIQARRTESLDAPEILKLVSATTEKLFGRVNVVNVIEKASLAVTLVNANNDVMGHAAFFDYPNLPSLDPGKWEEWFHTKYDCKKCSPLNTLFMNYFVAKADFAYGCATEIIRTVFNAVPALHYIFLIVPRGVETGPVLTELFKPVAFKESFSGRLSIELQVCHRHDHSAKLHIRPARVEDHDDLTPIFNRQSDVLTSTYGDFFLAELIEAQDEDNKCVVADVKGTAVGFMSVCSKVDVELLSSCFDLKPFNGLQKLQGQTPALGPEKAPSPEREPRVTPSDEQVQRTSPLEERTETPKDSAKQDKVEEQVPAHSASLSRASKGATDGEPSAFCIQLFCIDEKYETRSIDFLPAVFDLFPEKDYCILTMPHLVPEFPLLQSFVRVTPRKYSTLSQELYVFHRWGLIESFQVSPCTSADTEGIQSVVSQLNGADIIMQDVQQYNNDRRDPDGTEIQCFVAKSLDQVVGVALLRREEDIEYIRSHFNIEDFIYFNHHKRDEHGRLFHFALNPVFQQYSKHFLKEVLRLAHKSCLYYPVCPRYTETKPGSKPHTTVTALNDLVPIRARRQIIYPLDQLGGNAPSERILANKEPFALTHLNRKLTLEPKVTINARIVVVGASDVGISFLETLLFCPHLRFNNLTLVSTHGLPGQLPPDELRSKCLPSSLCYSQDDFTHMALETWIKVVEGKVMALDRTNKVVKVSEGAFIPYDYLILCTGQQFQVPVPTGADISTLVTTSEVTIPQVSRYTGPLPSSVFTVNTEKDCENVLSFIRGEFLTGEGKALVYGNTLDAFVMVQTLLAAGLPGSRVVLVQPPVSLLTCFNNPFIDDAVSAALHECGVACHVGFTLAQWNDGKVDQPLSRATFTSENKPLSVDCEAFFCFQSKKVDHDAFKAINDSCLVFDGRLVIDADFHTNDPCIRAAGPLTKFQRRYHAESWTHGNFNSKEVGEELAQSLLTLFDPTLDAMLLDTETPREQHLLIPIYTKPKTVSAMLPGGYNYLQVGKPSLNIPLDAHMVQPEYGRELITGKDHEQGYFRLHVNQHRSIETITCCTRQGLDTSNLVCLYALHERYLNNLLQRFDEGLIDDFYSFFRESWCLAVFHDRFKDFRDEIRELLVAKPSADVPSLEEKVRKMIDEDLVLTKDQRRVLSDSYMASSARKAIEQRLLGFLSYNSNHLPMYAKPGMV</sequence>
<dbReference type="AlphaFoldDB" id="A0AAU9XWN4"/>
<gene>
    <name evidence="4" type="ORF">PMEA_00033791</name>
</gene>
<dbReference type="PANTHER" id="PTHR21178:SF8">
    <property type="entry name" value="CILIA- AND FLAGELLA-ASSOCIATED PROTEIN 61"/>
    <property type="match status" value="1"/>
</dbReference>
<feature type="domain" description="CFAP61 dimerisation" evidence="3">
    <location>
        <begin position="986"/>
        <end position="1104"/>
    </location>
</feature>
<reference evidence="4 5" key="1">
    <citation type="submission" date="2022-05" db="EMBL/GenBank/DDBJ databases">
        <authorList>
            <consortium name="Genoscope - CEA"/>
            <person name="William W."/>
        </authorList>
    </citation>
    <scope>NUCLEOTIDE SEQUENCE [LARGE SCALE GENOMIC DNA]</scope>
</reference>
<name>A0AAU9XWN4_9CNID</name>
<dbReference type="InterPro" id="IPR036188">
    <property type="entry name" value="FAD/NAD-bd_sf"/>
</dbReference>
<dbReference type="EMBL" id="CALNXJ010000080">
    <property type="protein sequence ID" value="CAH3161443.1"/>
    <property type="molecule type" value="Genomic_DNA"/>
</dbReference>
<dbReference type="Pfam" id="PF23150">
    <property type="entry name" value="CFAP61_dimer"/>
    <property type="match status" value="1"/>
</dbReference>
<dbReference type="Proteomes" id="UP001159428">
    <property type="component" value="Unassembled WGS sequence"/>
</dbReference>
<feature type="compositionally biased region" description="Basic and acidic residues" evidence="1">
    <location>
        <begin position="297"/>
        <end position="318"/>
    </location>
</feature>
<protein>
    <recommendedName>
        <fullName evidence="6">Cilia- and flagella-associated protein 61 N-terminal domain-containing protein</fullName>
    </recommendedName>
</protein>
<evidence type="ECO:0008006" key="6">
    <source>
        <dbReference type="Google" id="ProtNLM"/>
    </source>
</evidence>
<dbReference type="InterPro" id="IPR032151">
    <property type="entry name" value="CFAP61_N"/>
</dbReference>
<evidence type="ECO:0000256" key="1">
    <source>
        <dbReference type="SAM" id="MobiDB-lite"/>
    </source>
</evidence>
<evidence type="ECO:0000313" key="4">
    <source>
        <dbReference type="EMBL" id="CAH3161443.1"/>
    </source>
</evidence>
<feature type="region of interest" description="Disordered" evidence="1">
    <location>
        <begin position="264"/>
        <end position="335"/>
    </location>
</feature>
<feature type="domain" description="Cilia- and flagella-associated protein 61 N-terminal" evidence="2">
    <location>
        <begin position="11"/>
        <end position="263"/>
    </location>
</feature>
<evidence type="ECO:0000259" key="2">
    <source>
        <dbReference type="Pfam" id="PF16092"/>
    </source>
</evidence>
<evidence type="ECO:0000259" key="3">
    <source>
        <dbReference type="Pfam" id="PF23150"/>
    </source>
</evidence>
<evidence type="ECO:0000313" key="5">
    <source>
        <dbReference type="Proteomes" id="UP001159428"/>
    </source>
</evidence>
<proteinExistence type="predicted"/>
<dbReference type="SUPFAM" id="SSF51905">
    <property type="entry name" value="FAD/NAD(P)-binding domain"/>
    <property type="match status" value="1"/>
</dbReference>
<dbReference type="Pfam" id="PF16092">
    <property type="entry name" value="CFAP61_N"/>
    <property type="match status" value="1"/>
</dbReference>